<protein>
    <submittedName>
        <fullName evidence="2">Uncharacterized protein</fullName>
    </submittedName>
</protein>
<accession>A0A560EAE7</accession>
<name>A0A560EAE7_9BRAD</name>
<evidence type="ECO:0000256" key="1">
    <source>
        <dbReference type="SAM" id="Phobius"/>
    </source>
</evidence>
<sequence length="434" mass="47859">MVKPLSAQTVAQIRDAITNSLDEMGLAQSVKEHWKLIFELTVWRNFLRGAVAFFGLASLVGIAVLPSQLNARLDEAIAGRIDNYDNLYLASIQVANGEADDALNNIRIFSDKILKVSGDGSTWDLSVLTQAQRTIFFKVLLDVLANSTELTMDGASAGTNLWTMLKNNPHFKNEILSNERFANKDRIIGLLGWINLRHSLGRESIDSARDLMARSFYAAKSPSTRRSRALGVAVISLLAEDQRAASGWLLASIDWRTLNEPFEQYDPFELLEPSDVAAVNRQWHALNLGGDLRGALSLAYLEAIKIRRDAVRTSKSASILGYRASGGDRALISRANAAFKKLQGFSAGLPIDTIAGDVTAGLRNSLLSLGLAVDFEEDKIDRFVLDESLTAITDVWQQGNKIWATVQLYGVGRSGMWTWRFVKAEGREWQVAGI</sequence>
<keyword evidence="1" id="KW-0812">Transmembrane</keyword>
<evidence type="ECO:0000313" key="3">
    <source>
        <dbReference type="Proteomes" id="UP000319949"/>
    </source>
</evidence>
<dbReference type="RefSeq" id="WP_145656383.1">
    <property type="nucleotide sequence ID" value="NZ_VITK01000001.1"/>
</dbReference>
<organism evidence="2 3">
    <name type="scientific">Bradyrhizobium stylosanthis</name>
    <dbReference type="NCBI Taxonomy" id="1803665"/>
    <lineage>
        <taxon>Bacteria</taxon>
        <taxon>Pseudomonadati</taxon>
        <taxon>Pseudomonadota</taxon>
        <taxon>Alphaproteobacteria</taxon>
        <taxon>Hyphomicrobiales</taxon>
        <taxon>Nitrobacteraceae</taxon>
        <taxon>Bradyrhizobium</taxon>
    </lineage>
</organism>
<comment type="caution">
    <text evidence="2">The sequence shown here is derived from an EMBL/GenBank/DDBJ whole genome shotgun (WGS) entry which is preliminary data.</text>
</comment>
<dbReference type="AlphaFoldDB" id="A0A560EAE7"/>
<feature type="transmembrane region" description="Helical" evidence="1">
    <location>
        <begin position="46"/>
        <end position="65"/>
    </location>
</feature>
<keyword evidence="3" id="KW-1185">Reference proteome</keyword>
<evidence type="ECO:0000313" key="2">
    <source>
        <dbReference type="EMBL" id="TWB06338.1"/>
    </source>
</evidence>
<keyword evidence="1" id="KW-0472">Membrane</keyword>
<dbReference type="Proteomes" id="UP000319949">
    <property type="component" value="Unassembled WGS sequence"/>
</dbReference>
<keyword evidence="1" id="KW-1133">Transmembrane helix</keyword>
<dbReference type="EMBL" id="VITK01000001">
    <property type="protein sequence ID" value="TWB06338.1"/>
    <property type="molecule type" value="Genomic_DNA"/>
</dbReference>
<gene>
    <name evidence="2" type="ORF">FBZ96_101147</name>
</gene>
<reference evidence="2 3" key="1">
    <citation type="submission" date="2019-06" db="EMBL/GenBank/DDBJ databases">
        <title>Genomic Encyclopedia of Type Strains, Phase IV (KMG-V): Genome sequencing to study the core and pangenomes of soil and plant-associated prokaryotes.</title>
        <authorList>
            <person name="Whitman W."/>
        </authorList>
    </citation>
    <scope>NUCLEOTIDE SEQUENCE [LARGE SCALE GENOMIC DNA]</scope>
    <source>
        <strain evidence="2 3">BR 510</strain>
    </source>
</reference>
<proteinExistence type="predicted"/>